<evidence type="ECO:0000256" key="1">
    <source>
        <dbReference type="SAM" id="SignalP"/>
    </source>
</evidence>
<proteinExistence type="predicted"/>
<sequence length="305" mass="34059">MRSWIGLLVIAAAIISTCVSAFIAMNSRILTTTEKDEVRARIGLAPMKSKFARATEGTKLNVWLAMKNTPADAVAKLKLNRGVDEALAGPKLKALVSYVDMFSTKYPEKQVSVVGVLSTKYGEGAVAKGLVRATQATRSKDIATKLQTDQLHDWLKNKKTVKDVFTLLKIAEVDVHLYLPSGKLEALDEYIKLFNTMNPQHKTDLFSALRNGFGSEAEFAVVVSRALAISPWTSKEALKFQIRLFEQWIDRDIDPISIFTKVFKVQENNMASVTSTMKLDKDQYRPVYNKANGIKEPIAVDPRRF</sequence>
<dbReference type="OrthoDB" id="116465at2759"/>
<reference evidence="3" key="1">
    <citation type="journal article" date="2009" name="Nature">
        <title>Genome sequence and analysis of the Irish potato famine pathogen Phytophthora infestans.</title>
        <authorList>
            <consortium name="The Broad Institute Genome Sequencing Platform"/>
            <person name="Haas B.J."/>
            <person name="Kamoun S."/>
            <person name="Zody M.C."/>
            <person name="Jiang R.H."/>
            <person name="Handsaker R.E."/>
            <person name="Cano L.M."/>
            <person name="Grabherr M."/>
            <person name="Kodira C.D."/>
            <person name="Raffaele S."/>
            <person name="Torto-Alalibo T."/>
            <person name="Bozkurt T.O."/>
            <person name="Ah-Fong A.M."/>
            <person name="Alvarado L."/>
            <person name="Anderson V.L."/>
            <person name="Armstrong M.R."/>
            <person name="Avrova A."/>
            <person name="Baxter L."/>
            <person name="Beynon J."/>
            <person name="Boevink P.C."/>
            <person name="Bollmann S.R."/>
            <person name="Bos J.I."/>
            <person name="Bulone V."/>
            <person name="Cai G."/>
            <person name="Cakir C."/>
            <person name="Carrington J.C."/>
            <person name="Chawner M."/>
            <person name="Conti L."/>
            <person name="Costanzo S."/>
            <person name="Ewan R."/>
            <person name="Fahlgren N."/>
            <person name="Fischbach M.A."/>
            <person name="Fugelstad J."/>
            <person name="Gilroy E.M."/>
            <person name="Gnerre S."/>
            <person name="Green P.J."/>
            <person name="Grenville-Briggs L.J."/>
            <person name="Griffith J."/>
            <person name="Grunwald N.J."/>
            <person name="Horn K."/>
            <person name="Horner N.R."/>
            <person name="Hu C.H."/>
            <person name="Huitema E."/>
            <person name="Jeong D.H."/>
            <person name="Jones A.M."/>
            <person name="Jones J.D."/>
            <person name="Jones R.W."/>
            <person name="Karlsson E.K."/>
            <person name="Kunjeti S.G."/>
            <person name="Lamour K."/>
            <person name="Liu Z."/>
            <person name="Ma L."/>
            <person name="Maclean D."/>
            <person name="Chibucos M.C."/>
            <person name="McDonald H."/>
            <person name="McWalters J."/>
            <person name="Meijer H.J."/>
            <person name="Morgan W."/>
            <person name="Morris P.F."/>
            <person name="Munro C.A."/>
            <person name="O'Neill K."/>
            <person name="Ospina-Giraldo M."/>
            <person name="Pinzon A."/>
            <person name="Pritchard L."/>
            <person name="Ramsahoye B."/>
            <person name="Ren Q."/>
            <person name="Restrepo S."/>
            <person name="Roy S."/>
            <person name="Sadanandom A."/>
            <person name="Savidor A."/>
            <person name="Schornack S."/>
            <person name="Schwartz D.C."/>
            <person name="Schumann U.D."/>
            <person name="Schwessinger B."/>
            <person name="Seyer L."/>
            <person name="Sharpe T."/>
            <person name="Silvar C."/>
            <person name="Song J."/>
            <person name="Studholme D.J."/>
            <person name="Sykes S."/>
            <person name="Thines M."/>
            <person name="van de Vondervoort P.J."/>
            <person name="Phuntumart V."/>
            <person name="Wawra S."/>
            <person name="Weide R."/>
            <person name="Win J."/>
            <person name="Young C."/>
            <person name="Zhou S."/>
            <person name="Fry W."/>
            <person name="Meyers B.C."/>
            <person name="van West P."/>
            <person name="Ristaino J."/>
            <person name="Govers F."/>
            <person name="Birch P.R."/>
            <person name="Whisson S.C."/>
            <person name="Judelson H.S."/>
            <person name="Nusbaum C."/>
        </authorList>
    </citation>
    <scope>NUCLEOTIDE SEQUENCE [LARGE SCALE GENOMIC DNA]</scope>
    <source>
        <strain evidence="3">T30-4</strain>
    </source>
</reference>
<accession>D0NNJ6</accession>
<name>D0NNJ6_PHYIT</name>
<evidence type="ECO:0000313" key="2">
    <source>
        <dbReference type="EMBL" id="EEY62167.1"/>
    </source>
</evidence>
<feature type="signal peptide" evidence="1">
    <location>
        <begin position="1"/>
        <end position="21"/>
    </location>
</feature>
<dbReference type="HOGENOM" id="CLU_021192_1_0_1"/>
<feature type="chain" id="PRO_5003013541" evidence="1">
    <location>
        <begin position="22"/>
        <end position="305"/>
    </location>
</feature>
<dbReference type="KEGG" id="pif:PITG_14062"/>
<dbReference type="OMA" id="LFEQWID"/>
<dbReference type="GeneID" id="9468285"/>
<evidence type="ECO:0000313" key="3">
    <source>
        <dbReference type="Proteomes" id="UP000006643"/>
    </source>
</evidence>
<dbReference type="EMBL" id="DS028149">
    <property type="protein sequence ID" value="EEY62167.1"/>
    <property type="molecule type" value="Genomic_DNA"/>
</dbReference>
<organism evidence="2 3">
    <name type="scientific">Phytophthora infestans (strain T30-4)</name>
    <name type="common">Potato late blight agent</name>
    <dbReference type="NCBI Taxonomy" id="403677"/>
    <lineage>
        <taxon>Eukaryota</taxon>
        <taxon>Sar</taxon>
        <taxon>Stramenopiles</taxon>
        <taxon>Oomycota</taxon>
        <taxon>Peronosporomycetes</taxon>
        <taxon>Peronosporales</taxon>
        <taxon>Peronosporaceae</taxon>
        <taxon>Phytophthora</taxon>
    </lineage>
</organism>
<dbReference type="InParanoid" id="D0NNJ6"/>
<protein>
    <submittedName>
        <fullName evidence="2">RXLR effector family, putative</fullName>
    </submittedName>
</protein>
<dbReference type="AlphaFoldDB" id="D0NNJ6"/>
<dbReference type="RefSeq" id="XP_002899198.1">
    <property type="nucleotide sequence ID" value="XM_002899152.1"/>
</dbReference>
<dbReference type="VEuPathDB" id="FungiDB:PITG_14062"/>
<gene>
    <name evidence="2" type="ORF">PITG_14062</name>
</gene>
<dbReference type="eggNOG" id="ENOG502R8J2">
    <property type="taxonomic scope" value="Eukaryota"/>
</dbReference>
<dbReference type="Proteomes" id="UP000006643">
    <property type="component" value="Unassembled WGS sequence"/>
</dbReference>
<keyword evidence="1" id="KW-0732">Signal</keyword>
<keyword evidence="3" id="KW-1185">Reference proteome</keyword>